<dbReference type="EMBL" id="GBRH01266140">
    <property type="protein sequence ID" value="JAD31755.1"/>
    <property type="molecule type" value="Transcribed_RNA"/>
</dbReference>
<organism evidence="2">
    <name type="scientific">Arundo donax</name>
    <name type="common">Giant reed</name>
    <name type="synonym">Donax arundinaceus</name>
    <dbReference type="NCBI Taxonomy" id="35708"/>
    <lineage>
        <taxon>Eukaryota</taxon>
        <taxon>Viridiplantae</taxon>
        <taxon>Streptophyta</taxon>
        <taxon>Embryophyta</taxon>
        <taxon>Tracheophyta</taxon>
        <taxon>Spermatophyta</taxon>
        <taxon>Magnoliopsida</taxon>
        <taxon>Liliopsida</taxon>
        <taxon>Poales</taxon>
        <taxon>Poaceae</taxon>
        <taxon>PACMAD clade</taxon>
        <taxon>Arundinoideae</taxon>
        <taxon>Arundineae</taxon>
        <taxon>Arundo</taxon>
    </lineage>
</organism>
<reference evidence="2" key="1">
    <citation type="submission" date="2014-09" db="EMBL/GenBank/DDBJ databases">
        <authorList>
            <person name="Magalhaes I.L.F."/>
            <person name="Oliveira U."/>
            <person name="Santos F.R."/>
            <person name="Vidigal T.H.D.A."/>
            <person name="Brescovit A.D."/>
            <person name="Santos A.J."/>
        </authorList>
    </citation>
    <scope>NUCLEOTIDE SEQUENCE</scope>
    <source>
        <tissue evidence="2">Shoot tissue taken approximately 20 cm above the soil surface</tissue>
    </source>
</reference>
<reference evidence="2" key="2">
    <citation type="journal article" date="2015" name="Data Brief">
        <title>Shoot transcriptome of the giant reed, Arundo donax.</title>
        <authorList>
            <person name="Barrero R.A."/>
            <person name="Guerrero F.D."/>
            <person name="Moolhuijzen P."/>
            <person name="Goolsby J.A."/>
            <person name="Tidwell J."/>
            <person name="Bellgard S.E."/>
            <person name="Bellgard M.I."/>
        </authorList>
    </citation>
    <scope>NUCLEOTIDE SEQUENCE</scope>
    <source>
        <tissue evidence="2">Shoot tissue taken approximately 20 cm above the soil surface</tissue>
    </source>
</reference>
<proteinExistence type="predicted"/>
<accession>A0A0A8Z4U1</accession>
<dbReference type="AlphaFoldDB" id="A0A0A8Z4U1"/>
<name>A0A0A8Z4U1_ARUDO</name>
<sequence>MFCRACHTYIDGTTVRNIVAGGHQNSTTDRNSLGRDNTTSCIPEQLVVTCGTWGTGARPGTPQSTLSQSLYNQPAQPPIK</sequence>
<protein>
    <submittedName>
        <fullName evidence="2">Uncharacterized protein</fullName>
    </submittedName>
</protein>
<evidence type="ECO:0000256" key="1">
    <source>
        <dbReference type="SAM" id="MobiDB-lite"/>
    </source>
</evidence>
<evidence type="ECO:0000313" key="2">
    <source>
        <dbReference type="EMBL" id="JAD31755.1"/>
    </source>
</evidence>
<feature type="region of interest" description="Disordered" evidence="1">
    <location>
        <begin position="53"/>
        <end position="80"/>
    </location>
</feature>
<feature type="compositionally biased region" description="Polar residues" evidence="1">
    <location>
        <begin position="61"/>
        <end position="74"/>
    </location>
</feature>